<sequence length="148" mass="16305">MSFFPTLCETRGSVRLLLTKNHPVPSPAFRAGAPVTRKPIDEFEVDQPCQCKASSDHRTIAIASPGNLPPARLRVMGSQFPYILVLQPAVRARASRCTSTQGRLLRLVERAVIHFLTDDGADSIEVRGDCVGSCVVCIELVVLWRFDD</sequence>
<evidence type="ECO:0000313" key="1">
    <source>
        <dbReference type="EMBL" id="SOQ45425.1"/>
    </source>
</evidence>
<protein>
    <submittedName>
        <fullName evidence="1">SFRICE_006266</fullName>
    </submittedName>
</protein>
<accession>A0A2H1VX69</accession>
<proteinExistence type="predicted"/>
<organism evidence="1">
    <name type="scientific">Spodoptera frugiperda</name>
    <name type="common">Fall armyworm</name>
    <dbReference type="NCBI Taxonomy" id="7108"/>
    <lineage>
        <taxon>Eukaryota</taxon>
        <taxon>Metazoa</taxon>
        <taxon>Ecdysozoa</taxon>
        <taxon>Arthropoda</taxon>
        <taxon>Hexapoda</taxon>
        <taxon>Insecta</taxon>
        <taxon>Pterygota</taxon>
        <taxon>Neoptera</taxon>
        <taxon>Endopterygota</taxon>
        <taxon>Lepidoptera</taxon>
        <taxon>Glossata</taxon>
        <taxon>Ditrysia</taxon>
        <taxon>Noctuoidea</taxon>
        <taxon>Noctuidae</taxon>
        <taxon>Amphipyrinae</taxon>
        <taxon>Spodoptera</taxon>
    </lineage>
</organism>
<gene>
    <name evidence="1" type="ORF">SFRICE_006266</name>
</gene>
<dbReference type="EMBL" id="ODYU01004992">
    <property type="protein sequence ID" value="SOQ45425.1"/>
    <property type="molecule type" value="Genomic_DNA"/>
</dbReference>
<reference evidence="1" key="1">
    <citation type="submission" date="2016-07" db="EMBL/GenBank/DDBJ databases">
        <authorList>
            <person name="Bretaudeau A."/>
        </authorList>
    </citation>
    <scope>NUCLEOTIDE SEQUENCE</scope>
    <source>
        <strain evidence="1">Rice</strain>
        <tissue evidence="1">Whole body</tissue>
    </source>
</reference>
<name>A0A2H1VX69_SPOFR</name>
<dbReference type="AlphaFoldDB" id="A0A2H1VX69"/>